<dbReference type="OrthoDB" id="7632283at2"/>
<sequence length="131" mass="14584">MNKTELRKLQAFLRKSFGNEGVLVGLDPKDEDAAAVRLGERQIAKITVDDEDGDRSFAFAMKIPVGREVLQSYLQKLFENERLTLAARGRKGDFVELNSGEDFLGVISADDARGSSYTLQIAILDIDLDEF</sequence>
<dbReference type="Proteomes" id="UP000193978">
    <property type="component" value="Chromosome"/>
</dbReference>
<gene>
    <name evidence="1" type="ORF">B1812_12465</name>
</gene>
<evidence type="ECO:0000313" key="2">
    <source>
        <dbReference type="Proteomes" id="UP000193978"/>
    </source>
</evidence>
<protein>
    <recommendedName>
        <fullName evidence="3">DUF3126 domain-containing protein</fullName>
    </recommendedName>
</protein>
<dbReference type="EMBL" id="CP019948">
    <property type="protein sequence ID" value="ARN81759.1"/>
    <property type="molecule type" value="Genomic_DNA"/>
</dbReference>
<evidence type="ECO:0000313" key="1">
    <source>
        <dbReference type="EMBL" id="ARN81759.1"/>
    </source>
</evidence>
<accession>A0A1W6MW82</accession>
<name>A0A1W6MW82_9HYPH</name>
<dbReference type="STRING" id="655015.B1812_12465"/>
<dbReference type="AlphaFoldDB" id="A0A1W6MW82"/>
<dbReference type="KEGG" id="mbry:B1812_12465"/>
<evidence type="ECO:0008006" key="3">
    <source>
        <dbReference type="Google" id="ProtNLM"/>
    </source>
</evidence>
<dbReference type="Pfam" id="PF11324">
    <property type="entry name" value="DUF3126"/>
    <property type="match status" value="2"/>
</dbReference>
<proteinExistence type="predicted"/>
<organism evidence="1 2">
    <name type="scientific">Methylocystis bryophila</name>
    <dbReference type="NCBI Taxonomy" id="655015"/>
    <lineage>
        <taxon>Bacteria</taxon>
        <taxon>Pseudomonadati</taxon>
        <taxon>Pseudomonadota</taxon>
        <taxon>Alphaproteobacteria</taxon>
        <taxon>Hyphomicrobiales</taxon>
        <taxon>Methylocystaceae</taxon>
        <taxon>Methylocystis</taxon>
    </lineage>
</organism>
<reference evidence="1 2" key="1">
    <citation type="submission" date="2017-02" db="EMBL/GenBank/DDBJ databases">
        <authorList>
            <person name="Peterson S.W."/>
        </authorList>
    </citation>
    <scope>NUCLEOTIDE SEQUENCE [LARGE SCALE GENOMIC DNA]</scope>
    <source>
        <strain evidence="1 2">S285</strain>
    </source>
</reference>
<dbReference type="RefSeq" id="WP_085771874.1">
    <property type="nucleotide sequence ID" value="NZ_AP027149.1"/>
</dbReference>
<dbReference type="InterPro" id="IPR021473">
    <property type="entry name" value="DUF3126"/>
</dbReference>
<keyword evidence="2" id="KW-1185">Reference proteome</keyword>